<dbReference type="PANTHER" id="PTHR46038">
    <property type="entry name" value="EXPRESSED PROTEIN-RELATED"/>
    <property type="match status" value="1"/>
</dbReference>
<evidence type="ECO:0000256" key="1">
    <source>
        <dbReference type="SAM" id="MobiDB-lite"/>
    </source>
</evidence>
<keyword evidence="2" id="KW-0472">Membrane</keyword>
<gene>
    <name evidence="4" type="ORF">M569_07732</name>
</gene>
<dbReference type="InterPro" id="IPR044821">
    <property type="entry name" value="At1g28695/At4g15970-like"/>
</dbReference>
<organism evidence="4 5">
    <name type="scientific">Genlisea aurea</name>
    <dbReference type="NCBI Taxonomy" id="192259"/>
    <lineage>
        <taxon>Eukaryota</taxon>
        <taxon>Viridiplantae</taxon>
        <taxon>Streptophyta</taxon>
        <taxon>Embryophyta</taxon>
        <taxon>Tracheophyta</taxon>
        <taxon>Spermatophyta</taxon>
        <taxon>Magnoliopsida</taxon>
        <taxon>eudicotyledons</taxon>
        <taxon>Gunneridae</taxon>
        <taxon>Pentapetalae</taxon>
        <taxon>asterids</taxon>
        <taxon>lamiids</taxon>
        <taxon>Lamiales</taxon>
        <taxon>Lentibulariaceae</taxon>
        <taxon>Genlisea</taxon>
    </lineage>
</organism>
<evidence type="ECO:0000259" key="3">
    <source>
        <dbReference type="Pfam" id="PF03407"/>
    </source>
</evidence>
<dbReference type="InterPro" id="IPR005069">
    <property type="entry name" value="Nucl-diP-sugar_transferase"/>
</dbReference>
<accession>S8CQ98</accession>
<dbReference type="EMBL" id="AUSU01003333">
    <property type="protein sequence ID" value="EPS67041.1"/>
    <property type="molecule type" value="Genomic_DNA"/>
</dbReference>
<dbReference type="Pfam" id="PF03407">
    <property type="entry name" value="Nucleotid_trans"/>
    <property type="match status" value="1"/>
</dbReference>
<evidence type="ECO:0000256" key="2">
    <source>
        <dbReference type="SAM" id="Phobius"/>
    </source>
</evidence>
<comment type="caution">
    <text evidence="4">The sequence shown here is derived from an EMBL/GenBank/DDBJ whole genome shotgun (WGS) entry which is preliminary data.</text>
</comment>
<keyword evidence="2" id="KW-0812">Transmembrane</keyword>
<evidence type="ECO:0000313" key="5">
    <source>
        <dbReference type="Proteomes" id="UP000015453"/>
    </source>
</evidence>
<feature type="domain" description="Nucleotide-diphospho-sugar transferase" evidence="3">
    <location>
        <begin position="104"/>
        <end position="303"/>
    </location>
</feature>
<feature type="transmembrane region" description="Helical" evidence="2">
    <location>
        <begin position="12"/>
        <end position="31"/>
    </location>
</feature>
<name>S8CQ98_9LAMI</name>
<feature type="region of interest" description="Disordered" evidence="1">
    <location>
        <begin position="344"/>
        <end position="367"/>
    </location>
</feature>
<keyword evidence="2" id="KW-1133">Transmembrane helix</keyword>
<protein>
    <recommendedName>
        <fullName evidence="3">Nucleotide-diphospho-sugar transferase domain-containing protein</fullName>
    </recommendedName>
</protein>
<dbReference type="PANTHER" id="PTHR46038:SF38">
    <property type="entry name" value="GLYCOSYLTRANSFERASE-RELATED"/>
    <property type="match status" value="1"/>
</dbReference>
<evidence type="ECO:0000313" key="4">
    <source>
        <dbReference type="EMBL" id="EPS67041.1"/>
    </source>
</evidence>
<dbReference type="AlphaFoldDB" id="S8CQ98"/>
<reference evidence="4 5" key="1">
    <citation type="journal article" date="2013" name="BMC Genomics">
        <title>The miniature genome of a carnivorous plant Genlisea aurea contains a low number of genes and short non-coding sequences.</title>
        <authorList>
            <person name="Leushkin E.V."/>
            <person name="Sutormin R.A."/>
            <person name="Nabieva E.R."/>
            <person name="Penin A.A."/>
            <person name="Kondrashov A.S."/>
            <person name="Logacheva M.D."/>
        </authorList>
    </citation>
    <scope>NUCLEOTIDE SEQUENCE [LARGE SCALE GENOMIC DNA]</scope>
</reference>
<keyword evidence="5" id="KW-1185">Reference proteome</keyword>
<dbReference type="Proteomes" id="UP000015453">
    <property type="component" value="Unassembled WGS sequence"/>
</dbReference>
<dbReference type="OrthoDB" id="540503at2759"/>
<proteinExistence type="predicted"/>
<sequence>MPAGYTSTAAASHGAAISACVLVGSFGLFLVQKPAILSRSAATGGPGRWTSSDSDEHTLDRILMDASMPDNTVILTTMNEAWAAPDSVLDLFLESFRIGEGTRHLLNHLVIISLDRGAFSRCTALHSHCFPLITEGVDFSREAYFMTPGYLKMMWRRIDFLRSVLAMGYNFVFTDADVMWFRDPFPNFHPDADFQIACDHFSGGAEDTRNVPNGGFSFVRSNERSMEFYNFWYSSRNTYPGLHDQDVLSRIKNSSFIRNGGIKMRFLDTDLFGGFCEPSRNLSRVCTMHANCCLGLSSKLNDLRLLLEDWKRYSSLPERLKPLSPPSWSVPQNCSIKSLFHDEDESDFLDEEEEEEEEEEEDHYYSI</sequence>